<dbReference type="Pfam" id="PF00211">
    <property type="entry name" value="Guanylate_cyc"/>
    <property type="match status" value="1"/>
</dbReference>
<dbReference type="GO" id="GO:0006171">
    <property type="term" value="P:cAMP biosynthetic process"/>
    <property type="evidence" value="ECO:0007669"/>
    <property type="project" value="TreeGrafter"/>
</dbReference>
<reference evidence="2 3" key="1">
    <citation type="submission" date="2020-02" db="EMBL/GenBank/DDBJ databases">
        <title>Genome sequence of Roseobacter ponti.</title>
        <authorList>
            <person name="Hollensteiner J."/>
            <person name="Schneider D."/>
            <person name="Poehlein A."/>
            <person name="Daniel R."/>
        </authorList>
    </citation>
    <scope>NUCLEOTIDE SEQUENCE [LARGE SCALE GENOMIC DNA]</scope>
    <source>
        <strain evidence="2 3">DSM 106830</strain>
    </source>
</reference>
<evidence type="ECO:0000259" key="1">
    <source>
        <dbReference type="PROSITE" id="PS50125"/>
    </source>
</evidence>
<evidence type="ECO:0000313" key="3">
    <source>
        <dbReference type="Proteomes" id="UP000503308"/>
    </source>
</evidence>
<dbReference type="GO" id="GO:0035556">
    <property type="term" value="P:intracellular signal transduction"/>
    <property type="evidence" value="ECO:0007669"/>
    <property type="project" value="InterPro"/>
</dbReference>
<dbReference type="SUPFAM" id="SSF55073">
    <property type="entry name" value="Nucleotide cyclase"/>
    <property type="match status" value="1"/>
</dbReference>
<dbReference type="KEGG" id="rpon:G3256_03660"/>
<dbReference type="InterPro" id="IPR029787">
    <property type="entry name" value="Nucleotide_cyclase"/>
</dbReference>
<protein>
    <submittedName>
        <fullName evidence="2">Adenylate/guanylate cyclase domain-containing protein</fullName>
    </submittedName>
</protein>
<dbReference type="Gene3D" id="3.30.70.1230">
    <property type="entry name" value="Nucleotide cyclase"/>
    <property type="match status" value="1"/>
</dbReference>
<dbReference type="PROSITE" id="PS50125">
    <property type="entry name" value="GUANYLATE_CYCLASE_2"/>
    <property type="match status" value="1"/>
</dbReference>
<accession>A0A858SND8</accession>
<feature type="domain" description="Guanylate cyclase" evidence="1">
    <location>
        <begin position="16"/>
        <end position="63"/>
    </location>
</feature>
<dbReference type="AlphaFoldDB" id="A0A858SND8"/>
<dbReference type="PANTHER" id="PTHR43081">
    <property type="entry name" value="ADENYLATE CYCLASE, TERMINAL-DIFFERENTIATION SPECIFIC-RELATED"/>
    <property type="match status" value="1"/>
</dbReference>
<gene>
    <name evidence="2" type="ORF">G3256_03660</name>
</gene>
<proteinExistence type="predicted"/>
<dbReference type="GO" id="GO:0004016">
    <property type="term" value="F:adenylate cyclase activity"/>
    <property type="evidence" value="ECO:0007669"/>
    <property type="project" value="UniProtKB-ARBA"/>
</dbReference>
<dbReference type="InterPro" id="IPR001054">
    <property type="entry name" value="A/G_cyclase"/>
</dbReference>
<dbReference type="RefSeq" id="WP_169639540.1">
    <property type="nucleotide sequence ID" value="NZ_CP048788.1"/>
</dbReference>
<name>A0A858SND8_9RHOB</name>
<dbReference type="InterPro" id="IPR050697">
    <property type="entry name" value="Adenylyl/Guanylyl_Cyclase_3/4"/>
</dbReference>
<organism evidence="2 3">
    <name type="scientific">Roseobacter ponti</name>
    <dbReference type="NCBI Taxonomy" id="1891787"/>
    <lineage>
        <taxon>Bacteria</taxon>
        <taxon>Pseudomonadati</taxon>
        <taxon>Pseudomonadota</taxon>
        <taxon>Alphaproteobacteria</taxon>
        <taxon>Rhodobacterales</taxon>
        <taxon>Roseobacteraceae</taxon>
        <taxon>Roseobacter</taxon>
    </lineage>
</organism>
<evidence type="ECO:0000313" key="2">
    <source>
        <dbReference type="EMBL" id="QJF50324.1"/>
    </source>
</evidence>
<dbReference type="PANTHER" id="PTHR43081:SF19">
    <property type="entry name" value="PH-SENSITIVE ADENYLATE CYCLASE RV1264"/>
    <property type="match status" value="1"/>
</dbReference>
<keyword evidence="3" id="KW-1185">Reference proteome</keyword>
<dbReference type="EMBL" id="CP048788">
    <property type="protein sequence ID" value="QJF50324.1"/>
    <property type="molecule type" value="Genomic_DNA"/>
</dbReference>
<sequence>MGDGSLVEFASVIDAVQCAIDVQEALAGEASDIILRIGIHLGDVIIEGEDVYGTGVNIAARLEGCAYPGGICISSLVFESLSA</sequence>
<dbReference type="Proteomes" id="UP000503308">
    <property type="component" value="Chromosome"/>
</dbReference>